<evidence type="ECO:0000256" key="1">
    <source>
        <dbReference type="ARBA" id="ARBA00006252"/>
    </source>
</evidence>
<dbReference type="Pfam" id="PF02525">
    <property type="entry name" value="Flavodoxin_2"/>
    <property type="match status" value="1"/>
</dbReference>
<dbReference type="InterPro" id="IPR051545">
    <property type="entry name" value="NAD(P)H_dehydrogenase_qn"/>
</dbReference>
<dbReference type="SUPFAM" id="SSF52218">
    <property type="entry name" value="Flavoproteins"/>
    <property type="match status" value="1"/>
</dbReference>
<dbReference type="Proteomes" id="UP000199025">
    <property type="component" value="Unassembled WGS sequence"/>
</dbReference>
<evidence type="ECO:0000256" key="2">
    <source>
        <dbReference type="ARBA" id="ARBA00023002"/>
    </source>
</evidence>
<dbReference type="PANTHER" id="PTHR10204:SF34">
    <property type="entry name" value="NAD(P)H DEHYDROGENASE [QUINONE] 1 ISOFORM 1"/>
    <property type="match status" value="1"/>
</dbReference>
<reference evidence="4 5" key="1">
    <citation type="submission" date="2016-10" db="EMBL/GenBank/DDBJ databases">
        <authorList>
            <person name="de Groot N.N."/>
        </authorList>
    </citation>
    <scope>NUCLEOTIDE SEQUENCE [LARGE SCALE GENOMIC DNA]</scope>
    <source>
        <strain evidence="4 5">DSM 44468</strain>
    </source>
</reference>
<accession>A0A1I3RFA2</accession>
<dbReference type="PANTHER" id="PTHR10204">
    <property type="entry name" value="NAD P H OXIDOREDUCTASE-RELATED"/>
    <property type="match status" value="1"/>
</dbReference>
<comment type="similarity">
    <text evidence="1">Belongs to the NAD(P)H dehydrogenase (quinone) family.</text>
</comment>
<dbReference type="InterPro" id="IPR003680">
    <property type="entry name" value="Flavodoxin_fold"/>
</dbReference>
<proteinExistence type="inferred from homology"/>
<dbReference type="InterPro" id="IPR029039">
    <property type="entry name" value="Flavoprotein-like_sf"/>
</dbReference>
<evidence type="ECO:0000313" key="5">
    <source>
        <dbReference type="Proteomes" id="UP000199025"/>
    </source>
</evidence>
<dbReference type="RefSeq" id="WP_091506096.1">
    <property type="nucleotide sequence ID" value="NZ_FORP01000005.1"/>
</dbReference>
<dbReference type="GO" id="GO:0003955">
    <property type="term" value="F:NAD(P)H dehydrogenase (quinone) activity"/>
    <property type="evidence" value="ECO:0007669"/>
    <property type="project" value="TreeGrafter"/>
</dbReference>
<protein>
    <submittedName>
        <fullName evidence="4">NAD(P)H dehydrogenase (Quinone)</fullName>
    </submittedName>
</protein>
<dbReference type="STRING" id="115433.SAMN05421835_105301"/>
<dbReference type="AlphaFoldDB" id="A0A1I3RFA2"/>
<dbReference type="EMBL" id="FORP01000005">
    <property type="protein sequence ID" value="SFJ45253.1"/>
    <property type="molecule type" value="Genomic_DNA"/>
</dbReference>
<sequence>MNVLWILAHPEPRSLNGFLAAEGQRALRAEGHEVEVSDLYAMGWNPVVDTAAYGHDPAERFRVASAAKRAHADDTVSADIRREQEKIDRADTLVVQFPLWWFGMPAILKGWFDRVWHQGYAYGLRGPNSEWIGYGDGFLAGKRAMAVVTLGGPAWIYGPRGIHGSVDELLFPLQHGTLFYAGAAVVPPALFPSADRFTPEDAENAAKELRERLLAIPDAEPVPYRKQNSGDYDEKFVLRPDVAPGATGLGAHVISCTNAQGAC</sequence>
<name>A0A1I3RFA2_9PSEU</name>
<keyword evidence="5" id="KW-1185">Reference proteome</keyword>
<feature type="domain" description="Flavodoxin-like fold" evidence="3">
    <location>
        <begin position="1"/>
        <end position="213"/>
    </location>
</feature>
<dbReference type="OrthoDB" id="9798454at2"/>
<evidence type="ECO:0000313" key="4">
    <source>
        <dbReference type="EMBL" id="SFJ45253.1"/>
    </source>
</evidence>
<keyword evidence="2" id="KW-0560">Oxidoreductase</keyword>
<dbReference type="Gene3D" id="3.40.50.360">
    <property type="match status" value="1"/>
</dbReference>
<evidence type="ECO:0000259" key="3">
    <source>
        <dbReference type="Pfam" id="PF02525"/>
    </source>
</evidence>
<organism evidence="4 5">
    <name type="scientific">Amycolatopsis sacchari</name>
    <dbReference type="NCBI Taxonomy" id="115433"/>
    <lineage>
        <taxon>Bacteria</taxon>
        <taxon>Bacillati</taxon>
        <taxon>Actinomycetota</taxon>
        <taxon>Actinomycetes</taxon>
        <taxon>Pseudonocardiales</taxon>
        <taxon>Pseudonocardiaceae</taxon>
        <taxon>Amycolatopsis</taxon>
    </lineage>
</organism>
<dbReference type="GO" id="GO:0005829">
    <property type="term" value="C:cytosol"/>
    <property type="evidence" value="ECO:0007669"/>
    <property type="project" value="TreeGrafter"/>
</dbReference>
<gene>
    <name evidence="4" type="ORF">SAMN05421835_105301</name>
</gene>